<dbReference type="InterPro" id="IPR050390">
    <property type="entry name" value="C5-Methyltransferase"/>
</dbReference>
<reference evidence="1" key="1">
    <citation type="submission" date="2020-11" db="EMBL/GenBank/DDBJ databases">
        <authorList>
            <consortium name="DOE Joint Genome Institute"/>
            <person name="Ahrendt S."/>
            <person name="Riley R."/>
            <person name="Andreopoulos W."/>
            <person name="Labutti K."/>
            <person name="Pangilinan J."/>
            <person name="Ruiz-Duenas F.J."/>
            <person name="Barrasa J.M."/>
            <person name="Sanchez-Garcia M."/>
            <person name="Camarero S."/>
            <person name="Miyauchi S."/>
            <person name="Serrano A."/>
            <person name="Linde D."/>
            <person name="Babiker R."/>
            <person name="Drula E."/>
            <person name="Ayuso-Fernandez I."/>
            <person name="Pacheco R."/>
            <person name="Padilla G."/>
            <person name="Ferreira P."/>
            <person name="Barriuso J."/>
            <person name="Kellner H."/>
            <person name="Castanera R."/>
            <person name="Alfaro M."/>
            <person name="Ramirez L."/>
            <person name="Pisabarro A.G."/>
            <person name="Kuo A."/>
            <person name="Tritt A."/>
            <person name="Lipzen A."/>
            <person name="He G."/>
            <person name="Yan M."/>
            <person name="Ng V."/>
            <person name="Cullen D."/>
            <person name="Martin F."/>
            <person name="Rosso M.-N."/>
            <person name="Henrissat B."/>
            <person name="Hibbett D."/>
            <person name="Martinez A.T."/>
            <person name="Grigoriev I.V."/>
        </authorList>
    </citation>
    <scope>NUCLEOTIDE SEQUENCE</scope>
    <source>
        <strain evidence="1">AH 40177</strain>
    </source>
</reference>
<dbReference type="GO" id="GO:0003677">
    <property type="term" value="F:DNA binding"/>
    <property type="evidence" value="ECO:0007669"/>
    <property type="project" value="TreeGrafter"/>
</dbReference>
<dbReference type="InterPro" id="IPR043151">
    <property type="entry name" value="BAH_sf"/>
</dbReference>
<protein>
    <submittedName>
        <fullName evidence="1">Uncharacterized protein</fullName>
    </submittedName>
</protein>
<dbReference type="PANTHER" id="PTHR10629:SF52">
    <property type="entry name" value="DNA (CYTOSINE-5)-METHYLTRANSFERASE 1"/>
    <property type="match status" value="1"/>
</dbReference>
<dbReference type="OrthoDB" id="5376140at2759"/>
<proteinExistence type="predicted"/>
<sequence length="464" mass="52485">MSVKNKTSLAFGGHEFHVHDYVLYSSCDGPGDIGQIVSFDFPRNTSLEPIMVSMKRLGRISSLKEIIPEEEMIDERELFCSANHECNYNWVNAESLIQICHVVAAEYCSIGIENWILHSPDHFYVRYCFPSLNVKTWDSKRCITRKEKTTLRALDVFGECGAFGLALAEGSLSFDITHAIEIHHPLLNSPETTVLNICVNDAVRYIIKKNLNKNNLDDTPITKATGKPVEFSLRPAIKSDSLSYKLVTMVYLKVVFDSFLVASLPGTLLPEFPQPLYAILLEGVSPYLRINFVDGQTISPLHVLRSTLFPFVTVADAVSDLHWGHHGKEGRANIPTVPCQVHLCWWGLNNGENPYEHPARSRFQLQVWRNDVVTDIQHFTRKFPLKTVERVINVTSEPASDHQGLPPHLAQFQTWNPSAYFVKSSGNKSLYKRLNSDHYFMTTITNVSPTVKQSSVIHPFVRLS</sequence>
<dbReference type="Proteomes" id="UP000772434">
    <property type="component" value="Unassembled WGS sequence"/>
</dbReference>
<keyword evidence="2" id="KW-1185">Reference proteome</keyword>
<name>A0A9P5PJ70_9AGAR</name>
<comment type="caution">
    <text evidence="1">The sequence shown here is derived from an EMBL/GenBank/DDBJ whole genome shotgun (WGS) entry which is preliminary data.</text>
</comment>
<dbReference type="Gene3D" id="2.30.30.490">
    <property type="match status" value="1"/>
</dbReference>
<organism evidence="1 2">
    <name type="scientific">Rhodocollybia butyracea</name>
    <dbReference type="NCBI Taxonomy" id="206335"/>
    <lineage>
        <taxon>Eukaryota</taxon>
        <taxon>Fungi</taxon>
        <taxon>Dikarya</taxon>
        <taxon>Basidiomycota</taxon>
        <taxon>Agaricomycotina</taxon>
        <taxon>Agaricomycetes</taxon>
        <taxon>Agaricomycetidae</taxon>
        <taxon>Agaricales</taxon>
        <taxon>Marasmiineae</taxon>
        <taxon>Omphalotaceae</taxon>
        <taxon>Rhodocollybia</taxon>
    </lineage>
</organism>
<accession>A0A9P5PJ70</accession>
<dbReference type="GO" id="GO:0003886">
    <property type="term" value="F:DNA (cytosine-5-)-methyltransferase activity"/>
    <property type="evidence" value="ECO:0007669"/>
    <property type="project" value="TreeGrafter"/>
</dbReference>
<gene>
    <name evidence="1" type="ORF">BDP27DRAFT_1425938</name>
</gene>
<evidence type="ECO:0000313" key="1">
    <source>
        <dbReference type="EMBL" id="KAF9064363.1"/>
    </source>
</evidence>
<evidence type="ECO:0000313" key="2">
    <source>
        <dbReference type="Proteomes" id="UP000772434"/>
    </source>
</evidence>
<dbReference type="AlphaFoldDB" id="A0A9P5PJ70"/>
<dbReference type="PANTHER" id="PTHR10629">
    <property type="entry name" value="CYTOSINE-SPECIFIC METHYLTRANSFERASE"/>
    <property type="match status" value="1"/>
</dbReference>
<dbReference type="EMBL" id="JADNRY010000125">
    <property type="protein sequence ID" value="KAF9064363.1"/>
    <property type="molecule type" value="Genomic_DNA"/>
</dbReference>
<dbReference type="GO" id="GO:0044027">
    <property type="term" value="P:negative regulation of gene expression via chromosomal CpG island methylation"/>
    <property type="evidence" value="ECO:0007669"/>
    <property type="project" value="TreeGrafter"/>
</dbReference>
<dbReference type="GO" id="GO:0005634">
    <property type="term" value="C:nucleus"/>
    <property type="evidence" value="ECO:0007669"/>
    <property type="project" value="TreeGrafter"/>
</dbReference>
<dbReference type="Gene3D" id="3.90.120.10">
    <property type="entry name" value="DNA Methylase, subunit A, domain 2"/>
    <property type="match status" value="1"/>
</dbReference>